<keyword evidence="1" id="KW-0732">Signal</keyword>
<feature type="signal peptide" evidence="1">
    <location>
        <begin position="1"/>
        <end position="22"/>
    </location>
</feature>
<gene>
    <name evidence="3" type="ORF">JHU38_04015</name>
</gene>
<dbReference type="EMBL" id="JAERMS010000007">
    <property type="protein sequence ID" value="MBO1362950.1"/>
    <property type="molecule type" value="Genomic_DNA"/>
</dbReference>
<dbReference type="RefSeq" id="WP_107582177.1">
    <property type="nucleotide sequence ID" value="NZ_JAERMS010000007.1"/>
</dbReference>
<dbReference type="InterPro" id="IPR005151">
    <property type="entry name" value="Tail-specific_protease"/>
</dbReference>
<dbReference type="Pfam" id="PF14684">
    <property type="entry name" value="Tricorn_C1"/>
    <property type="match status" value="1"/>
</dbReference>
<reference evidence="3 4" key="1">
    <citation type="submission" date="2021-01" db="EMBL/GenBank/DDBJ databases">
        <title>Prevotella A2931 sp. nov.</title>
        <authorList>
            <person name="Buhl M."/>
            <person name="Oberhettinger P."/>
        </authorList>
    </citation>
    <scope>NUCLEOTIDE SEQUENCE [LARGE SCALE GENOMIC DNA]</scope>
    <source>
        <strain evidence="3 4">A2931</strain>
    </source>
</reference>
<keyword evidence="4" id="KW-1185">Reference proteome</keyword>
<proteinExistence type="predicted"/>
<evidence type="ECO:0000259" key="2">
    <source>
        <dbReference type="SMART" id="SM00245"/>
    </source>
</evidence>
<name>A0ABS3M4A0_9BACT</name>
<evidence type="ECO:0000256" key="1">
    <source>
        <dbReference type="SAM" id="SignalP"/>
    </source>
</evidence>
<feature type="chain" id="PRO_5047172205" evidence="1">
    <location>
        <begin position="23"/>
        <end position="339"/>
    </location>
</feature>
<feature type="domain" description="Tail specific protease" evidence="2">
    <location>
        <begin position="116"/>
        <end position="315"/>
    </location>
</feature>
<comment type="caution">
    <text evidence="3">The sequence shown here is derived from an EMBL/GenBank/DDBJ whole genome shotgun (WGS) entry which is preliminary data.</text>
</comment>
<dbReference type="Proteomes" id="UP000664265">
    <property type="component" value="Unassembled WGS sequence"/>
</dbReference>
<organism evidence="3 4">
    <name type="scientific">Prevotella illustrans</name>
    <dbReference type="NCBI Taxonomy" id="2800387"/>
    <lineage>
        <taxon>Bacteria</taxon>
        <taxon>Pseudomonadati</taxon>
        <taxon>Bacteroidota</taxon>
        <taxon>Bacteroidia</taxon>
        <taxon>Bacteroidales</taxon>
        <taxon>Prevotellaceae</taxon>
        <taxon>Prevotella</taxon>
    </lineage>
</organism>
<dbReference type="InterPro" id="IPR028204">
    <property type="entry name" value="Tricorn_C1"/>
</dbReference>
<dbReference type="Pfam" id="PF03572">
    <property type="entry name" value="Peptidase_S41"/>
    <property type="match status" value="1"/>
</dbReference>
<dbReference type="PANTHER" id="PTHR11261:SF3">
    <property type="entry name" value="RETINOL-BINDING PROTEIN 3"/>
    <property type="match status" value="1"/>
</dbReference>
<dbReference type="SUPFAM" id="SSF52096">
    <property type="entry name" value="ClpP/crotonase"/>
    <property type="match status" value="1"/>
</dbReference>
<accession>A0ABS3M4A0</accession>
<protein>
    <submittedName>
        <fullName evidence="3">S41 family peptidase</fullName>
    </submittedName>
</protein>
<dbReference type="SMART" id="SM00245">
    <property type="entry name" value="TSPc"/>
    <property type="match status" value="1"/>
</dbReference>
<evidence type="ECO:0000313" key="4">
    <source>
        <dbReference type="Proteomes" id="UP000664265"/>
    </source>
</evidence>
<evidence type="ECO:0000313" key="3">
    <source>
        <dbReference type="EMBL" id="MBO1362950.1"/>
    </source>
</evidence>
<dbReference type="Gene3D" id="3.30.750.44">
    <property type="match status" value="1"/>
</dbReference>
<dbReference type="InterPro" id="IPR029045">
    <property type="entry name" value="ClpP/crotonase-like_dom_sf"/>
</dbReference>
<sequence>MRKLRKILGLALCTLLPFVSSCVDEEQYADNPKGNFEALWHIIDEHYSFFDYKAEQYGLDWDDVYRRFSRQISDDMTEAQLFEVLGNMLKELRDGHVNLYSSFDIARNWSFHEDYPSNISDSLINKYLGTDYKIAGGMKYRVLDDNIGYLRCASFQHEFGNSSITNILNEFLACNALIIDIRDNSGGMLTSAEELAAHFTNEKLLVGYMQHKTGKGHCDFSAMEKQWLKPAKGLRWQKKVVVLTNRQVYSAANEFVKYMKCCGAIIVGDQTGGGAGMPFSSELPNGWGVRFSACPMYDHQKQSTEFGIAPDYKIDMTSADFYRGIDTIIEKGRKVAVGK</sequence>
<dbReference type="PANTHER" id="PTHR11261">
    <property type="entry name" value="INTERPHOTORECEPTOR RETINOID-BINDING PROTEIN"/>
    <property type="match status" value="1"/>
</dbReference>
<dbReference type="PROSITE" id="PS51257">
    <property type="entry name" value="PROKAR_LIPOPROTEIN"/>
    <property type="match status" value="1"/>
</dbReference>
<dbReference type="CDD" id="cd07563">
    <property type="entry name" value="Peptidase_S41_IRBP"/>
    <property type="match status" value="1"/>
</dbReference>
<dbReference type="Gene3D" id="3.90.226.10">
    <property type="entry name" value="2-enoyl-CoA Hydratase, Chain A, domain 1"/>
    <property type="match status" value="1"/>
</dbReference>